<evidence type="ECO:0000256" key="1">
    <source>
        <dbReference type="ARBA" id="ARBA00007274"/>
    </source>
</evidence>
<dbReference type="PANTHER" id="PTHR23416">
    <property type="entry name" value="SIALIC ACID SYNTHASE-RELATED"/>
    <property type="match status" value="1"/>
</dbReference>
<gene>
    <name evidence="3" type="ORF">MEG1DRAFT_02861</name>
</gene>
<sequence length="248" mass="27962">MILLNAFIFLLFPPIRLKNKILSIFGCNIHRTAKVGFSFILSKHIDIEENSFIGSFNFISVKGLKLKKKASILKLNYIKGPFYVYMNEKACIGNINKIRRAPDPISWGHSILRIGKNSKVTSRHLLDCTRPIIIGDNTVIGGEASQLWTHGYVHHPYNSDRARVDGSIRIGNNVYIGSASVIMPSVEIHNSINVGAHSTVSTSLKNSGLYVCQPLRFIPSSYEQVCNKYSKIKREKNPELILNKKHKR</sequence>
<dbReference type="InterPro" id="IPR011004">
    <property type="entry name" value="Trimer_LpxA-like_sf"/>
</dbReference>
<reference evidence="3 4" key="1">
    <citation type="submission" date="2014-03" db="EMBL/GenBank/DDBJ databases">
        <title>Draft Genome of Photorhabdus temperata Meg1.</title>
        <authorList>
            <person name="Hurst S.G.IV."/>
            <person name="Morris K."/>
            <person name="Thomas K."/>
            <person name="Tisa L.S."/>
        </authorList>
    </citation>
    <scope>NUCLEOTIDE SEQUENCE [LARGE SCALE GENOMIC DNA]</scope>
    <source>
        <strain evidence="3 4">Meg1</strain>
    </source>
</reference>
<dbReference type="InterPro" id="IPR051159">
    <property type="entry name" value="Hexapeptide_acetyltransf"/>
</dbReference>
<evidence type="ECO:0000313" key="3">
    <source>
        <dbReference type="EMBL" id="KER02525.1"/>
    </source>
</evidence>
<proteinExistence type="inferred from homology"/>
<dbReference type="EMBL" id="JGVH01000048">
    <property type="protein sequence ID" value="KER02525.1"/>
    <property type="molecule type" value="Genomic_DNA"/>
</dbReference>
<dbReference type="Pfam" id="PF14602">
    <property type="entry name" value="Hexapep_2"/>
    <property type="match status" value="2"/>
</dbReference>
<dbReference type="AlphaFoldDB" id="A0A081RV22"/>
<comment type="similarity">
    <text evidence="1">Belongs to the transferase hexapeptide repeat family.</text>
</comment>
<accession>A0A081RV22</accession>
<protein>
    <submittedName>
        <fullName evidence="3">Acetyltransferase (Isoleucine patch superfamily)</fullName>
    </submittedName>
</protein>
<dbReference type="Gene3D" id="2.160.10.10">
    <property type="entry name" value="Hexapeptide repeat proteins"/>
    <property type="match status" value="1"/>
</dbReference>
<dbReference type="GO" id="GO:0008374">
    <property type="term" value="F:O-acyltransferase activity"/>
    <property type="evidence" value="ECO:0007669"/>
    <property type="project" value="TreeGrafter"/>
</dbReference>
<evidence type="ECO:0000313" key="4">
    <source>
        <dbReference type="Proteomes" id="UP000028002"/>
    </source>
</evidence>
<name>A0A081RV22_PHOTE</name>
<dbReference type="PATRIC" id="fig|1393735.3.peg.2915"/>
<evidence type="ECO:0000256" key="2">
    <source>
        <dbReference type="ARBA" id="ARBA00022679"/>
    </source>
</evidence>
<dbReference type="InterPro" id="IPR001451">
    <property type="entry name" value="Hexapep"/>
</dbReference>
<dbReference type="Proteomes" id="UP000028002">
    <property type="component" value="Unassembled WGS sequence"/>
</dbReference>
<comment type="caution">
    <text evidence="3">The sequence shown here is derived from an EMBL/GenBank/DDBJ whole genome shotgun (WGS) entry which is preliminary data.</text>
</comment>
<keyword evidence="2 3" id="KW-0808">Transferase</keyword>
<dbReference type="SUPFAM" id="SSF51161">
    <property type="entry name" value="Trimeric LpxA-like enzymes"/>
    <property type="match status" value="1"/>
</dbReference>
<dbReference type="RefSeq" id="WP_051769559.1">
    <property type="nucleotide sequence ID" value="NZ_CAWLUD010000048.1"/>
</dbReference>
<dbReference type="PANTHER" id="PTHR23416:SF23">
    <property type="entry name" value="ACETYLTRANSFERASE C18B11.09C-RELATED"/>
    <property type="match status" value="1"/>
</dbReference>
<organism evidence="3 4">
    <name type="scientific">Photorhabdus temperata subsp. temperata Meg1</name>
    <dbReference type="NCBI Taxonomy" id="1393735"/>
    <lineage>
        <taxon>Bacteria</taxon>
        <taxon>Pseudomonadati</taxon>
        <taxon>Pseudomonadota</taxon>
        <taxon>Gammaproteobacteria</taxon>
        <taxon>Enterobacterales</taxon>
        <taxon>Morganellaceae</taxon>
        <taxon>Photorhabdus</taxon>
    </lineage>
</organism>